<dbReference type="SUPFAM" id="SSF55821">
    <property type="entry name" value="YrdC/RibB"/>
    <property type="match status" value="1"/>
</dbReference>
<evidence type="ECO:0000256" key="7">
    <source>
        <dbReference type="ARBA" id="ARBA00022723"/>
    </source>
</evidence>
<dbReference type="InterPro" id="IPR000926">
    <property type="entry name" value="RibA"/>
</dbReference>
<comment type="similarity">
    <text evidence="13">Belongs to the GTP cyclohydrolase II family.</text>
</comment>
<comment type="function">
    <text evidence="2">Catalyzes the conversion of D-ribulose 5-phosphate to formate and 3,4-dihydroxy-2-butanone 4-phosphate.</text>
</comment>
<evidence type="ECO:0000256" key="8">
    <source>
        <dbReference type="ARBA" id="ARBA00022741"/>
    </source>
</evidence>
<evidence type="ECO:0000313" key="16">
    <source>
        <dbReference type="EMBL" id="MBD7998744.1"/>
    </source>
</evidence>
<accession>A0ABR8V1T7</accession>
<feature type="binding site" evidence="13">
    <location>
        <position position="406"/>
    </location>
    <ligand>
        <name>GTP</name>
        <dbReference type="ChEBI" id="CHEBI:37565"/>
    </ligand>
</feature>
<evidence type="ECO:0000256" key="11">
    <source>
        <dbReference type="ARBA" id="ARBA00023134"/>
    </source>
</evidence>
<dbReference type="PANTHER" id="PTHR21327">
    <property type="entry name" value="GTP CYCLOHYDROLASE II-RELATED"/>
    <property type="match status" value="1"/>
</dbReference>
<feature type="binding site" evidence="13">
    <location>
        <position position="306"/>
    </location>
    <ligand>
        <name>Zn(2+)</name>
        <dbReference type="ChEBI" id="CHEBI:29105"/>
        <note>catalytic</note>
    </ligand>
</feature>
<evidence type="ECO:0000256" key="14">
    <source>
        <dbReference type="SAM" id="MobiDB-lite"/>
    </source>
</evidence>
<comment type="pathway">
    <text evidence="4">Cofactor biosynthesis; riboflavin biosynthesis; 2-hydroxy-3-oxobutyl phosphate from D-ribulose 5-phosphate: step 1/1.</text>
</comment>
<gene>
    <name evidence="16" type="primary">ribB</name>
    <name evidence="13" type="synonym">ribA</name>
    <name evidence="16" type="ORF">H9640_09295</name>
</gene>
<dbReference type="InterPro" id="IPR017945">
    <property type="entry name" value="DHBP_synth_RibB-like_a/b_dom"/>
</dbReference>
<keyword evidence="10 13" id="KW-0862">Zinc</keyword>
<dbReference type="EC" id="3.5.4.25" evidence="13"/>
<evidence type="ECO:0000256" key="2">
    <source>
        <dbReference type="ARBA" id="ARBA00002284"/>
    </source>
</evidence>
<evidence type="ECO:0000256" key="9">
    <source>
        <dbReference type="ARBA" id="ARBA00022801"/>
    </source>
</evidence>
<evidence type="ECO:0000256" key="5">
    <source>
        <dbReference type="ARBA" id="ARBA00005520"/>
    </source>
</evidence>
<dbReference type="EMBL" id="JACSQE010000006">
    <property type="protein sequence ID" value="MBD7998744.1"/>
    <property type="molecule type" value="Genomic_DNA"/>
</dbReference>
<comment type="caution">
    <text evidence="16">The sequence shown here is derived from an EMBL/GenBank/DDBJ whole genome shotgun (WGS) entry which is preliminary data.</text>
</comment>
<keyword evidence="7 13" id="KW-0479">Metal-binding</keyword>
<evidence type="ECO:0000256" key="3">
    <source>
        <dbReference type="ARBA" id="ARBA00004853"/>
    </source>
</evidence>
<feature type="domain" description="GTP cyclohydrolase II" evidence="15">
    <location>
        <begin position="247"/>
        <end position="419"/>
    </location>
</feature>
<feature type="binding site" evidence="13">
    <location>
        <begin position="301"/>
        <end position="305"/>
    </location>
    <ligand>
        <name>GTP</name>
        <dbReference type="ChEBI" id="CHEBI:37565"/>
    </ligand>
</feature>
<evidence type="ECO:0000313" key="17">
    <source>
        <dbReference type="Proteomes" id="UP000633601"/>
    </source>
</evidence>
<dbReference type="InterPro" id="IPR000422">
    <property type="entry name" value="DHBP_synthase_RibB"/>
</dbReference>
<reference evidence="16 17" key="1">
    <citation type="submission" date="2020-08" db="EMBL/GenBank/DDBJ databases">
        <title>A Genomic Blueprint of the Chicken Gut Microbiome.</title>
        <authorList>
            <person name="Gilroy R."/>
            <person name="Ravi A."/>
            <person name="Getino M."/>
            <person name="Pursley I."/>
            <person name="Horton D.L."/>
            <person name="Alikhan N.-F."/>
            <person name="Baker D."/>
            <person name="Gharbi K."/>
            <person name="Hall N."/>
            <person name="Watson M."/>
            <person name="Adriaenssens E.M."/>
            <person name="Foster-Nyarko E."/>
            <person name="Jarju S."/>
            <person name="Secka A."/>
            <person name="Antonio M."/>
            <person name="Oren A."/>
            <person name="Chaudhuri R."/>
            <person name="La Ragione R.M."/>
            <person name="Hildebrand F."/>
            <person name="Pallen M.J."/>
        </authorList>
    </citation>
    <scope>NUCLEOTIDE SEQUENCE [LARGE SCALE GENOMIC DNA]</scope>
    <source>
        <strain evidence="16 17">Sa2CUA8</strain>
    </source>
</reference>
<sequence length="471" mass="49385">MNPQPDAARPGDATPHPSEHPGHVRTGTIEEALDAIRAGRPVLVADSPDRENEADVVFAAGTVTPEWVAWTIRHSSGYLCAPMPAARADALDLPLMVPHSQDPRRTAYTVTVDAATGVTTGISAVDRARTLHVLADPASGAVDLIRPGHVLPLRAVPGGVLHRAGHTEAAVDLVRLAGAGEVGGIAELVNDDGTMMRLDDAARAAEDAGLVLITIADLIAWRREHDPAVPEQDTQPTLVPRVQATSVADLPTAHGHFRVHGYRDLRTGAEHVALVPVAVPAGGGALAGTGQDGAPVAPLVRVHSECLTGDAFGSLRCDCGPQLQASMERVAALGGAVVYLRGHEGRGIGLLAKIGAYELQDAGFDTVQANLELGWPVDRREYGAAAAILHDLGLDRVTLLTNNPAKVTGLAAHGIDVADAHRLEVGHGEHNHGYLMTKKVAMGHLLDSLEITPEHTPDTAPTTHTTKENDR</sequence>
<dbReference type="InterPro" id="IPR032677">
    <property type="entry name" value="GTP_cyclohydro_II"/>
</dbReference>
<keyword evidence="11 13" id="KW-0342">GTP-binding</keyword>
<evidence type="ECO:0000256" key="13">
    <source>
        <dbReference type="HAMAP-Rule" id="MF_00179"/>
    </source>
</evidence>
<evidence type="ECO:0000256" key="10">
    <source>
        <dbReference type="ARBA" id="ARBA00022833"/>
    </source>
</evidence>
<dbReference type="Gene3D" id="3.40.50.10990">
    <property type="entry name" value="GTP cyclohydrolase II"/>
    <property type="match status" value="1"/>
</dbReference>
<dbReference type="InterPro" id="IPR036144">
    <property type="entry name" value="RibA-like_sf"/>
</dbReference>
<dbReference type="NCBIfam" id="NF001591">
    <property type="entry name" value="PRK00393.1"/>
    <property type="match status" value="1"/>
</dbReference>
<dbReference type="Pfam" id="PF00925">
    <property type="entry name" value="GTP_cyclohydro2"/>
    <property type="match status" value="1"/>
</dbReference>
<evidence type="ECO:0000256" key="12">
    <source>
        <dbReference type="ARBA" id="ARBA00049295"/>
    </source>
</evidence>
<comment type="cofactor">
    <cofactor evidence="13">
        <name>Zn(2+)</name>
        <dbReference type="ChEBI" id="CHEBI:29105"/>
    </cofactor>
    <text evidence="13">Binds 1 zinc ion per subunit.</text>
</comment>
<keyword evidence="16" id="KW-0456">Lyase</keyword>
<name>A0ABR8V1T7_9CELL</name>
<dbReference type="NCBIfam" id="TIGR00506">
    <property type="entry name" value="ribB"/>
    <property type="match status" value="1"/>
</dbReference>
<feature type="region of interest" description="Disordered" evidence="14">
    <location>
        <begin position="450"/>
        <end position="471"/>
    </location>
</feature>
<comment type="pathway">
    <text evidence="3 13">Cofactor biosynthesis; riboflavin biosynthesis; 5-amino-6-(D-ribitylamino)uracil from GTP: step 1/4.</text>
</comment>
<dbReference type="PANTHER" id="PTHR21327:SF18">
    <property type="entry name" value="3,4-DIHYDROXY-2-BUTANONE 4-PHOSPHATE SYNTHASE"/>
    <property type="match status" value="1"/>
</dbReference>
<keyword evidence="17" id="KW-1185">Reference proteome</keyword>
<feature type="region of interest" description="Disordered" evidence="14">
    <location>
        <begin position="1"/>
        <end position="24"/>
    </location>
</feature>
<dbReference type="SUPFAM" id="SSF142695">
    <property type="entry name" value="RibA-like"/>
    <property type="match status" value="1"/>
</dbReference>
<evidence type="ECO:0000256" key="4">
    <source>
        <dbReference type="ARBA" id="ARBA00004904"/>
    </source>
</evidence>
<dbReference type="HAMAP" id="MF_00179">
    <property type="entry name" value="RibA"/>
    <property type="match status" value="1"/>
</dbReference>
<feature type="binding site" evidence="13">
    <location>
        <position position="317"/>
    </location>
    <ligand>
        <name>Zn(2+)</name>
        <dbReference type="ChEBI" id="CHEBI:29105"/>
        <note>catalytic</note>
    </ligand>
</feature>
<dbReference type="CDD" id="cd00641">
    <property type="entry name" value="GTP_cyclohydro2"/>
    <property type="match status" value="1"/>
</dbReference>
<comment type="similarity">
    <text evidence="5">In the N-terminal section; belongs to the DHBP synthase family.</text>
</comment>
<keyword evidence="8 13" id="KW-0547">Nucleotide-binding</keyword>
<evidence type="ECO:0000259" key="15">
    <source>
        <dbReference type="Pfam" id="PF00925"/>
    </source>
</evidence>
<dbReference type="Gene3D" id="3.90.870.10">
    <property type="entry name" value="DHBP synthase"/>
    <property type="match status" value="1"/>
</dbReference>
<keyword evidence="6 13" id="KW-0686">Riboflavin biosynthesis</keyword>
<feature type="binding site" evidence="13">
    <location>
        <position position="401"/>
    </location>
    <ligand>
        <name>GTP</name>
        <dbReference type="ChEBI" id="CHEBI:37565"/>
    </ligand>
</feature>
<dbReference type="RefSeq" id="WP_191790434.1">
    <property type="nucleotide sequence ID" value="NZ_JACSQE010000006.1"/>
</dbReference>
<evidence type="ECO:0000256" key="1">
    <source>
        <dbReference type="ARBA" id="ARBA00000141"/>
    </source>
</evidence>
<feature type="binding site" evidence="13">
    <location>
        <position position="322"/>
    </location>
    <ligand>
        <name>GTP</name>
        <dbReference type="ChEBI" id="CHEBI:37565"/>
    </ligand>
</feature>
<comment type="catalytic activity">
    <reaction evidence="1">
        <text>D-ribulose 5-phosphate = (2S)-2-hydroxy-3-oxobutyl phosphate + formate + H(+)</text>
        <dbReference type="Rhea" id="RHEA:18457"/>
        <dbReference type="ChEBI" id="CHEBI:15378"/>
        <dbReference type="ChEBI" id="CHEBI:15740"/>
        <dbReference type="ChEBI" id="CHEBI:58121"/>
        <dbReference type="ChEBI" id="CHEBI:58830"/>
        <dbReference type="EC" id="4.1.99.12"/>
    </reaction>
</comment>
<feature type="active site" description="Proton acceptor" evidence="13">
    <location>
        <position position="378"/>
    </location>
</feature>
<feature type="binding site" evidence="13">
    <location>
        <begin position="344"/>
        <end position="346"/>
    </location>
    <ligand>
        <name>GTP</name>
        <dbReference type="ChEBI" id="CHEBI:37565"/>
    </ligand>
</feature>
<dbReference type="Proteomes" id="UP000633601">
    <property type="component" value="Unassembled WGS sequence"/>
</dbReference>
<evidence type="ECO:0000256" key="6">
    <source>
        <dbReference type="ARBA" id="ARBA00022619"/>
    </source>
</evidence>
<feature type="active site" description="Nucleophile" evidence="13">
    <location>
        <position position="380"/>
    </location>
</feature>
<dbReference type="Pfam" id="PF00926">
    <property type="entry name" value="DHBP_synthase"/>
    <property type="match status" value="1"/>
</dbReference>
<comment type="catalytic activity">
    <reaction evidence="12 13">
        <text>GTP + 4 H2O = 2,5-diamino-6-hydroxy-4-(5-phosphoribosylamino)-pyrimidine + formate + 2 phosphate + 3 H(+)</text>
        <dbReference type="Rhea" id="RHEA:23704"/>
        <dbReference type="ChEBI" id="CHEBI:15377"/>
        <dbReference type="ChEBI" id="CHEBI:15378"/>
        <dbReference type="ChEBI" id="CHEBI:15740"/>
        <dbReference type="ChEBI" id="CHEBI:37565"/>
        <dbReference type="ChEBI" id="CHEBI:43474"/>
        <dbReference type="ChEBI" id="CHEBI:58614"/>
        <dbReference type="EC" id="3.5.4.25"/>
    </reaction>
</comment>
<proteinExistence type="inferred from homology"/>
<feature type="binding site" evidence="13">
    <location>
        <position position="366"/>
    </location>
    <ligand>
        <name>GTP</name>
        <dbReference type="ChEBI" id="CHEBI:37565"/>
    </ligand>
</feature>
<feature type="binding site" evidence="13">
    <location>
        <position position="319"/>
    </location>
    <ligand>
        <name>Zn(2+)</name>
        <dbReference type="ChEBI" id="CHEBI:29105"/>
        <note>catalytic</note>
    </ligand>
</feature>
<dbReference type="PIRSF" id="PIRSF001259">
    <property type="entry name" value="RibA"/>
    <property type="match status" value="1"/>
</dbReference>
<protein>
    <recommendedName>
        <fullName evidence="13">GTP cyclohydrolase-2</fullName>
        <ecNumber evidence="13">3.5.4.25</ecNumber>
    </recommendedName>
    <alternativeName>
        <fullName evidence="13">GTP cyclohydrolase II</fullName>
    </alternativeName>
</protein>
<keyword evidence="9 13" id="KW-0378">Hydrolase</keyword>
<dbReference type="GO" id="GO:0008686">
    <property type="term" value="F:3,4-dihydroxy-2-butanone-4-phosphate synthase activity"/>
    <property type="evidence" value="ECO:0007669"/>
    <property type="project" value="UniProtKB-EC"/>
</dbReference>
<organism evidence="16 17">
    <name type="scientific">Oerskovia gallyi</name>
    <dbReference type="NCBI Taxonomy" id="2762226"/>
    <lineage>
        <taxon>Bacteria</taxon>
        <taxon>Bacillati</taxon>
        <taxon>Actinomycetota</taxon>
        <taxon>Actinomycetes</taxon>
        <taxon>Micrococcales</taxon>
        <taxon>Cellulomonadaceae</taxon>
        <taxon>Oerskovia</taxon>
    </lineage>
</organism>
<comment type="function">
    <text evidence="13">Catalyzes the conversion of GTP to 2,5-diamino-6-ribosylamino-4(3H)-pyrimidinone 5'-phosphate (DARP), formate and pyrophosphate.</text>
</comment>